<keyword evidence="2" id="KW-1185">Reference proteome</keyword>
<accession>A0A1Z9Z1J3</accession>
<evidence type="ECO:0000313" key="2">
    <source>
        <dbReference type="Proteomes" id="UP000196536"/>
    </source>
</evidence>
<organism evidence="1 2">
    <name type="scientific">Acinetobacter populi</name>
    <dbReference type="NCBI Taxonomy" id="1582270"/>
    <lineage>
        <taxon>Bacteria</taxon>
        <taxon>Pseudomonadati</taxon>
        <taxon>Pseudomonadota</taxon>
        <taxon>Gammaproteobacteria</taxon>
        <taxon>Moraxellales</taxon>
        <taxon>Moraxellaceae</taxon>
        <taxon>Acinetobacter</taxon>
    </lineage>
</organism>
<name>A0A1Z9Z1J3_9GAMM</name>
<dbReference type="Proteomes" id="UP000196536">
    <property type="component" value="Unassembled WGS sequence"/>
</dbReference>
<gene>
    <name evidence="1" type="ORF">CAP51_01355</name>
</gene>
<evidence type="ECO:0000313" key="1">
    <source>
        <dbReference type="EMBL" id="OUY08297.1"/>
    </source>
</evidence>
<evidence type="ECO:0008006" key="3">
    <source>
        <dbReference type="Google" id="ProtNLM"/>
    </source>
</evidence>
<dbReference type="AlphaFoldDB" id="A0A1Z9Z1J3"/>
<comment type="caution">
    <text evidence="1">The sequence shown here is derived from an EMBL/GenBank/DDBJ whole genome shotgun (WGS) entry which is preliminary data.</text>
</comment>
<protein>
    <recommendedName>
        <fullName evidence="3">RHS repeat-associated core domain-containing protein</fullName>
    </recommendedName>
</protein>
<proteinExistence type="predicted"/>
<reference evidence="1 2" key="1">
    <citation type="submission" date="2017-05" db="EMBL/GenBank/DDBJ databases">
        <title>Acinetobacter populi ANC 5415 (= PBJ7), whole genome shotgun sequencing project.</title>
        <authorList>
            <person name="Nemec A."/>
            <person name="Radolfova-Krizova L."/>
        </authorList>
    </citation>
    <scope>NUCLEOTIDE SEQUENCE [LARGE SCALE GENOMIC DNA]</scope>
    <source>
        <strain evidence="1 2">PBJ7</strain>
    </source>
</reference>
<dbReference type="EMBL" id="NEXX01000001">
    <property type="protein sequence ID" value="OUY08297.1"/>
    <property type="molecule type" value="Genomic_DNA"/>
</dbReference>
<dbReference type="Gene3D" id="2.180.10.10">
    <property type="entry name" value="RHS repeat-associated core"/>
    <property type="match status" value="1"/>
</dbReference>
<sequence>MQDVVGLEGGLNPYAYAGNNPVMNVDPSGLSFSPMGLMNDFALSNSYGSPSLNLLDYSLNRLADKFISSTTNLNLVATDYNQSNGKISKNNYLLEINPLGKSFLLIGSNLGDGGVGSRSSSSYYRGAKEGNTVSFTPRPNDFKVDLKIGYVKDTHGVSIFNNPSSISSKGFIPYRLDPVSISNQLRIIQRGKDLNHYEITPRPGSNLTPEQYIRLCSGIKCLD</sequence>